<gene>
    <name evidence="1" type="ORF">RCF98_04505</name>
</gene>
<evidence type="ECO:0000313" key="1">
    <source>
        <dbReference type="EMBL" id="WML91603.1"/>
    </source>
</evidence>
<accession>A0ABY9MSW9</accession>
<name>A0ABY9MSW9_9GAMM</name>
<organism evidence="1 2">
    <name type="scientific">Thiothrix lacustris</name>
    <dbReference type="NCBI Taxonomy" id="525917"/>
    <lineage>
        <taxon>Bacteria</taxon>
        <taxon>Pseudomonadati</taxon>
        <taxon>Pseudomonadota</taxon>
        <taxon>Gammaproteobacteria</taxon>
        <taxon>Thiotrichales</taxon>
        <taxon>Thiotrichaceae</taxon>
        <taxon>Thiothrix</taxon>
    </lineage>
</organism>
<keyword evidence="2" id="KW-1185">Reference proteome</keyword>
<dbReference type="RefSeq" id="WP_308896422.1">
    <property type="nucleotide sequence ID" value="NZ_CP133218.1"/>
</dbReference>
<dbReference type="Proteomes" id="UP001236657">
    <property type="component" value="Chromosome"/>
</dbReference>
<reference evidence="1 2" key="1">
    <citation type="submission" date="2023-08" db="EMBL/GenBank/DDBJ databases">
        <title>New molecular markers tilS and rpoB for phylogenetic and monitoring studies of the genus Thiothrix biodiversity.</title>
        <authorList>
            <person name="Ravin N.V."/>
            <person name="Smolyakov D."/>
            <person name="Markov N.D."/>
            <person name="Beletsky A.V."/>
            <person name="Mardanov A.V."/>
            <person name="Rudenko T.S."/>
            <person name="Grabovich M.Y."/>
        </authorList>
    </citation>
    <scope>NUCLEOTIDE SEQUENCE [LARGE SCALE GENOMIC DNA]</scope>
    <source>
        <strain evidence="1 2">MK1</strain>
    </source>
</reference>
<proteinExistence type="predicted"/>
<protein>
    <submittedName>
        <fullName evidence="1">Uncharacterized protein</fullName>
    </submittedName>
</protein>
<dbReference type="EMBL" id="CP133218">
    <property type="protein sequence ID" value="WML91603.1"/>
    <property type="molecule type" value="Genomic_DNA"/>
</dbReference>
<sequence>MRIVLPQVLPSAGEGFLREIFRLCLRETHAPQIAEQRALKTLYQQRECLPIAVGDVLEGGLDVHKGSGLVGDTGYTGDWGKGYREMSAIMTVSFSTGMAHEFFTRRHLFSNVGCASGTAVYRCRWRGFTRSGI</sequence>
<evidence type="ECO:0000313" key="2">
    <source>
        <dbReference type="Proteomes" id="UP001236657"/>
    </source>
</evidence>